<protein>
    <submittedName>
        <fullName evidence="4">Putative DNA primase/helicase</fullName>
    </submittedName>
</protein>
<evidence type="ECO:0000259" key="3">
    <source>
        <dbReference type="Pfam" id="PF23639"/>
    </source>
</evidence>
<keyword evidence="4" id="KW-0067">ATP-binding</keyword>
<dbReference type="InterPro" id="IPR055570">
    <property type="entry name" value="DUF7146"/>
</dbReference>
<keyword evidence="5" id="KW-1185">Reference proteome</keyword>
<feature type="region of interest" description="Disordered" evidence="1">
    <location>
        <begin position="395"/>
        <end position="415"/>
    </location>
</feature>
<feature type="region of interest" description="Disordered" evidence="1">
    <location>
        <begin position="1093"/>
        <end position="1154"/>
    </location>
</feature>
<keyword evidence="4" id="KW-0347">Helicase</keyword>
<gene>
    <name evidence="4" type="ORF">SAMN04487779_102717</name>
</gene>
<accession>A0A1G7BT57</accession>
<feature type="compositionally biased region" description="Basic and acidic residues" evidence="1">
    <location>
        <begin position="1102"/>
        <end position="1117"/>
    </location>
</feature>
<organism evidence="4 5">
    <name type="scientific">Belnapia rosea</name>
    <dbReference type="NCBI Taxonomy" id="938405"/>
    <lineage>
        <taxon>Bacteria</taxon>
        <taxon>Pseudomonadati</taxon>
        <taxon>Pseudomonadota</taxon>
        <taxon>Alphaproteobacteria</taxon>
        <taxon>Acetobacterales</taxon>
        <taxon>Roseomonadaceae</taxon>
        <taxon>Belnapia</taxon>
    </lineage>
</organism>
<dbReference type="AlphaFoldDB" id="A0A1G7BT57"/>
<evidence type="ECO:0000259" key="2">
    <source>
        <dbReference type="Pfam" id="PF13362"/>
    </source>
</evidence>
<dbReference type="CDD" id="cd01029">
    <property type="entry name" value="TOPRIM_primases"/>
    <property type="match status" value="1"/>
</dbReference>
<dbReference type="Proteomes" id="UP000198925">
    <property type="component" value="Unassembled WGS sequence"/>
</dbReference>
<dbReference type="Pfam" id="PF23639">
    <property type="entry name" value="DUF7146"/>
    <property type="match status" value="1"/>
</dbReference>
<feature type="domain" description="DUF7146" evidence="3">
    <location>
        <begin position="129"/>
        <end position="226"/>
    </location>
</feature>
<evidence type="ECO:0000256" key="1">
    <source>
        <dbReference type="SAM" id="MobiDB-lite"/>
    </source>
</evidence>
<dbReference type="EMBL" id="FMZX01000027">
    <property type="protein sequence ID" value="SDE30324.1"/>
    <property type="molecule type" value="Genomic_DNA"/>
</dbReference>
<dbReference type="InterPro" id="IPR034154">
    <property type="entry name" value="TOPRIM_DnaG/twinkle"/>
</dbReference>
<feature type="domain" description="Toprim" evidence="2">
    <location>
        <begin position="257"/>
        <end position="349"/>
    </location>
</feature>
<reference evidence="4 5" key="1">
    <citation type="submission" date="2016-10" db="EMBL/GenBank/DDBJ databases">
        <authorList>
            <person name="de Groot N.N."/>
        </authorList>
    </citation>
    <scope>NUCLEOTIDE SEQUENCE [LARGE SCALE GENOMIC DNA]</scope>
    <source>
        <strain evidence="4 5">CPCC 100156</strain>
    </source>
</reference>
<keyword evidence="4" id="KW-0547">Nucleotide-binding</keyword>
<keyword evidence="4" id="KW-0378">Hydrolase</keyword>
<evidence type="ECO:0000313" key="5">
    <source>
        <dbReference type="Proteomes" id="UP000198925"/>
    </source>
</evidence>
<name>A0A1G7BT57_9PROT</name>
<dbReference type="InterPro" id="IPR006171">
    <property type="entry name" value="TOPRIM_dom"/>
</dbReference>
<evidence type="ECO:0000313" key="4">
    <source>
        <dbReference type="EMBL" id="SDE30324.1"/>
    </source>
</evidence>
<sequence>MPLDGAASADDALDDLRDALRASVRSVALALLGEPTLGGGRSQWRWGSGKALAVDVAGPRQGLVYDHLARDGGDLFWLIRRQNGGDFARAVEWARAHLGLPEGVRPVRQIAPRTTQAARQAEASAETARRIGFARRLWAEAVPVAGTLAEVYLTRTRGIPMPAGGWPEAVRFHQGRQALILAATDDTGAVRAVQAVFLDAEARKRLDKPAPDGEQKRSYGAFAGSGTVVRLTARPQQDEPAEQRSAVTGAAVRWLQLAEGPETALSVWAATGVETWVALGSIAKILPPDGATLLVCADDDPHHHPAAKTLRKGIATWQAAGHQIAIAWPWAERRGDKSDLNDTLQRDGMAAVQSRLAAARADVETPAPTIHRVPLSEARVRLTEALDRFMVAAGAWTPPQEGGDTEAADEPAMPPPVHAIRVGVGIGKSENARRMIARELAAMRHRGDLRTAALAVPTHALGDEQARRFEALPESRANGLSAAVWRGRRAPDPQAPGFAMCRNLEAVADAQAVGATVQTSVCRQVRRDKDSGERTEILCPFFDECGYQRQAVQRPDLMIVPHELIYSQKPKAIGNLAFLVVDEAAWQDGLEGVSGRGITLSLEALRPTVSIPGDRQGIDTARIRDVHQRVSMALCTLQDGPLRRDAMLAADILDCTAADGVALTWRRKADPDLRPDMTPADRKAAVAEVAENATVMKLGRFFAALGKLVASDGPEASGWIALETQPTDAGPQRIVRLRGRRSLAKGWLVPTIHLDATLDPLLLRPYWPQVEVTAEIEAEAPWMRILQLTGRDLPKSRLVVDEFCAGDEVEEGRREYNARAALAVALAAVRSHGGRKGLIVAQQAVKAVWRDECAVPTYVDLAHHNAVAGRDEWRNVASLVVVGRTMPRTGDVERMAGALTGAAVSNPVEGRLPRVPVCIELNDGTTRVVETEQHPDPVAEAIRRQICEGELVQITGRGRGVNRTSANALNVLILTDRPIPLPVELVTWEALAPSPADLMLAIGGVALASPTDAARAYNAVWNTPSASKMAWQRHRAASGEPPALTAPLVRATYRREGPGCKPAVLAYDPSAVPDLLAWLTLHVGAIAELTIDVPPEQPQPSHQEHEEAGAEASRERQIAIPHRGPQPLTEIELRAASSHQPAKGAIGPPHWPPI</sequence>
<dbReference type="Pfam" id="PF13362">
    <property type="entry name" value="Toprim_3"/>
    <property type="match status" value="1"/>
</dbReference>
<proteinExistence type="predicted"/>
<dbReference type="GO" id="GO:0004386">
    <property type="term" value="F:helicase activity"/>
    <property type="evidence" value="ECO:0007669"/>
    <property type="project" value="UniProtKB-KW"/>
</dbReference>